<sequence length="158" mass="17629">MCLLLTLSTCQEINFVVSPRKLLHVSLFCVAGSSSTERVSQTPRNIHSKPGEKAEIYCSHSIDTYDRILWYKQSQGELQLLGYIMVTQGFPEPGLDVKMHGDANKNKNSTLTMEKLQVNSSAVYFCAASYHSAPHHCSSVLKPPHQTLNIHSHLELTS</sequence>
<dbReference type="AlphaFoldDB" id="A0A672H9E9"/>
<dbReference type="GO" id="GO:0007166">
    <property type="term" value="P:cell surface receptor signaling pathway"/>
    <property type="evidence" value="ECO:0007669"/>
    <property type="project" value="TreeGrafter"/>
</dbReference>
<keyword evidence="2" id="KW-0391">Immunity</keyword>
<accession>A0A672H9E9</accession>
<dbReference type="GO" id="GO:0005886">
    <property type="term" value="C:plasma membrane"/>
    <property type="evidence" value="ECO:0007669"/>
    <property type="project" value="TreeGrafter"/>
</dbReference>
<dbReference type="SMART" id="SM00409">
    <property type="entry name" value="IG"/>
    <property type="match status" value="1"/>
</dbReference>
<dbReference type="InterPro" id="IPR007110">
    <property type="entry name" value="Ig-like_dom"/>
</dbReference>
<evidence type="ECO:0000313" key="5">
    <source>
        <dbReference type="Proteomes" id="UP000472267"/>
    </source>
</evidence>
<dbReference type="InterPro" id="IPR050413">
    <property type="entry name" value="TCR_beta_variable"/>
</dbReference>
<proteinExistence type="predicted"/>
<protein>
    <recommendedName>
        <fullName evidence="3">Ig-like domain-containing protein</fullName>
    </recommendedName>
</protein>
<dbReference type="GO" id="GO:0002376">
    <property type="term" value="P:immune system process"/>
    <property type="evidence" value="ECO:0007669"/>
    <property type="project" value="UniProtKB-KW"/>
</dbReference>
<evidence type="ECO:0000256" key="1">
    <source>
        <dbReference type="ARBA" id="ARBA00022729"/>
    </source>
</evidence>
<keyword evidence="1" id="KW-0732">Signal</keyword>
<reference evidence="4" key="3">
    <citation type="submission" date="2025-09" db="UniProtKB">
        <authorList>
            <consortium name="Ensembl"/>
        </authorList>
    </citation>
    <scope>IDENTIFICATION</scope>
</reference>
<dbReference type="Ensembl" id="ENSSFAT00005026776.1">
    <property type="protein sequence ID" value="ENSSFAP00005025756.1"/>
    <property type="gene ID" value="ENSSFAG00005013250.1"/>
</dbReference>
<dbReference type="SUPFAM" id="SSF48726">
    <property type="entry name" value="Immunoglobulin"/>
    <property type="match status" value="1"/>
</dbReference>
<evidence type="ECO:0000259" key="3">
    <source>
        <dbReference type="PROSITE" id="PS50835"/>
    </source>
</evidence>
<dbReference type="InterPro" id="IPR003599">
    <property type="entry name" value="Ig_sub"/>
</dbReference>
<evidence type="ECO:0000256" key="2">
    <source>
        <dbReference type="ARBA" id="ARBA00022859"/>
    </source>
</evidence>
<dbReference type="OMA" id="ASKGENC"/>
<evidence type="ECO:0000313" key="4">
    <source>
        <dbReference type="Ensembl" id="ENSSFAP00005025756.1"/>
    </source>
</evidence>
<dbReference type="InterPro" id="IPR013106">
    <property type="entry name" value="Ig_V-set"/>
</dbReference>
<dbReference type="InterPro" id="IPR036179">
    <property type="entry name" value="Ig-like_dom_sf"/>
</dbReference>
<dbReference type="Gene3D" id="2.60.40.10">
    <property type="entry name" value="Immunoglobulins"/>
    <property type="match status" value="1"/>
</dbReference>
<dbReference type="PROSITE" id="PS50835">
    <property type="entry name" value="IG_LIKE"/>
    <property type="match status" value="1"/>
</dbReference>
<dbReference type="Pfam" id="PF07686">
    <property type="entry name" value="V-set"/>
    <property type="match status" value="1"/>
</dbReference>
<dbReference type="InterPro" id="IPR013783">
    <property type="entry name" value="Ig-like_fold"/>
</dbReference>
<dbReference type="PANTHER" id="PTHR23268">
    <property type="entry name" value="T-CELL RECEPTOR BETA CHAIN"/>
    <property type="match status" value="1"/>
</dbReference>
<dbReference type="InParanoid" id="A0A672H9E9"/>
<dbReference type="PANTHER" id="PTHR23268:SF102">
    <property type="entry name" value="IMMUNOGLOBULIN V-SET DOMAIN-CONTAINING PROTEIN"/>
    <property type="match status" value="1"/>
</dbReference>
<keyword evidence="5" id="KW-1185">Reference proteome</keyword>
<organism evidence="4 5">
    <name type="scientific">Salarias fasciatus</name>
    <name type="common">Jewelled blenny</name>
    <name type="synonym">Blennius fasciatus</name>
    <dbReference type="NCBI Taxonomy" id="181472"/>
    <lineage>
        <taxon>Eukaryota</taxon>
        <taxon>Metazoa</taxon>
        <taxon>Chordata</taxon>
        <taxon>Craniata</taxon>
        <taxon>Vertebrata</taxon>
        <taxon>Euteleostomi</taxon>
        <taxon>Actinopterygii</taxon>
        <taxon>Neopterygii</taxon>
        <taxon>Teleostei</taxon>
        <taxon>Neoteleostei</taxon>
        <taxon>Acanthomorphata</taxon>
        <taxon>Ovalentaria</taxon>
        <taxon>Blenniimorphae</taxon>
        <taxon>Blenniiformes</taxon>
        <taxon>Blennioidei</taxon>
        <taxon>Blenniidae</taxon>
        <taxon>Salariinae</taxon>
        <taxon>Salarias</taxon>
    </lineage>
</organism>
<dbReference type="Proteomes" id="UP000472267">
    <property type="component" value="Chromosome 19"/>
</dbReference>
<reference evidence="4" key="2">
    <citation type="submission" date="2025-08" db="UniProtKB">
        <authorList>
            <consortium name="Ensembl"/>
        </authorList>
    </citation>
    <scope>IDENTIFICATION</scope>
</reference>
<reference evidence="4" key="1">
    <citation type="submission" date="2019-06" db="EMBL/GenBank/DDBJ databases">
        <authorList>
            <consortium name="Wellcome Sanger Institute Data Sharing"/>
        </authorList>
    </citation>
    <scope>NUCLEOTIDE SEQUENCE [LARGE SCALE GENOMIC DNA]</scope>
</reference>
<name>A0A672H9E9_SALFA</name>
<feature type="domain" description="Ig-like" evidence="3">
    <location>
        <begin position="37"/>
        <end position="149"/>
    </location>
</feature>